<evidence type="ECO:0000313" key="1">
    <source>
        <dbReference type="EMBL" id="GAJ16337.1"/>
    </source>
</evidence>
<protein>
    <submittedName>
        <fullName evidence="1">Uncharacterized protein</fullName>
    </submittedName>
</protein>
<dbReference type="AlphaFoldDB" id="X1VET9"/>
<gene>
    <name evidence="1" type="ORF">S12H4_63093</name>
</gene>
<name>X1VET9_9ZZZZ</name>
<proteinExistence type="predicted"/>
<feature type="non-terminal residue" evidence="1">
    <location>
        <position position="1"/>
    </location>
</feature>
<accession>X1VET9</accession>
<comment type="caution">
    <text evidence="1">The sequence shown here is derived from an EMBL/GenBank/DDBJ whole genome shotgun (WGS) entry which is preliminary data.</text>
</comment>
<reference evidence="1" key="1">
    <citation type="journal article" date="2014" name="Front. Microbiol.">
        <title>High frequency of phylogenetically diverse reductive dehalogenase-homologous genes in deep subseafloor sedimentary metagenomes.</title>
        <authorList>
            <person name="Kawai M."/>
            <person name="Futagami T."/>
            <person name="Toyoda A."/>
            <person name="Takaki Y."/>
            <person name="Nishi S."/>
            <person name="Hori S."/>
            <person name="Arai W."/>
            <person name="Tsubouchi T."/>
            <person name="Morono Y."/>
            <person name="Uchiyama I."/>
            <person name="Ito T."/>
            <person name="Fujiyama A."/>
            <person name="Inagaki F."/>
            <person name="Takami H."/>
        </authorList>
    </citation>
    <scope>NUCLEOTIDE SEQUENCE</scope>
    <source>
        <strain evidence="1">Expedition CK06-06</strain>
    </source>
</reference>
<organism evidence="1">
    <name type="scientific">marine sediment metagenome</name>
    <dbReference type="NCBI Taxonomy" id="412755"/>
    <lineage>
        <taxon>unclassified sequences</taxon>
        <taxon>metagenomes</taxon>
        <taxon>ecological metagenomes</taxon>
    </lineage>
</organism>
<dbReference type="EMBL" id="BARW01042691">
    <property type="protein sequence ID" value="GAJ16337.1"/>
    <property type="molecule type" value="Genomic_DNA"/>
</dbReference>
<sequence length="46" mass="5246">LSDRNNGKRLTTQSIRKIVKKHLRDIGIDSKRLSALILFLARAIES</sequence>